<keyword evidence="1" id="KW-0812">Transmembrane</keyword>
<name>A0A9W9ZG61_9CNID</name>
<dbReference type="Proteomes" id="UP001163046">
    <property type="component" value="Unassembled WGS sequence"/>
</dbReference>
<organism evidence="2 3">
    <name type="scientific">Desmophyllum pertusum</name>
    <dbReference type="NCBI Taxonomy" id="174260"/>
    <lineage>
        <taxon>Eukaryota</taxon>
        <taxon>Metazoa</taxon>
        <taxon>Cnidaria</taxon>
        <taxon>Anthozoa</taxon>
        <taxon>Hexacorallia</taxon>
        <taxon>Scleractinia</taxon>
        <taxon>Caryophylliina</taxon>
        <taxon>Caryophylliidae</taxon>
        <taxon>Desmophyllum</taxon>
    </lineage>
</organism>
<evidence type="ECO:0000256" key="1">
    <source>
        <dbReference type="SAM" id="Phobius"/>
    </source>
</evidence>
<dbReference type="AlphaFoldDB" id="A0A9W9ZG61"/>
<evidence type="ECO:0000313" key="2">
    <source>
        <dbReference type="EMBL" id="KAJ7380901.1"/>
    </source>
</evidence>
<dbReference type="OrthoDB" id="10062419at2759"/>
<keyword evidence="3" id="KW-1185">Reference proteome</keyword>
<dbReference type="EMBL" id="MU826351">
    <property type="protein sequence ID" value="KAJ7380901.1"/>
    <property type="molecule type" value="Genomic_DNA"/>
</dbReference>
<feature type="transmembrane region" description="Helical" evidence="1">
    <location>
        <begin position="94"/>
        <end position="119"/>
    </location>
</feature>
<proteinExistence type="predicted"/>
<reference evidence="2" key="1">
    <citation type="submission" date="2023-01" db="EMBL/GenBank/DDBJ databases">
        <title>Genome assembly of the deep-sea coral Lophelia pertusa.</title>
        <authorList>
            <person name="Herrera S."/>
            <person name="Cordes E."/>
        </authorList>
    </citation>
    <scope>NUCLEOTIDE SEQUENCE</scope>
    <source>
        <strain evidence="2">USNM1676648</strain>
        <tissue evidence="2">Polyp</tissue>
    </source>
</reference>
<accession>A0A9W9ZG61</accession>
<sequence length="176" mass="20247">MVLWGDSKATENSRTIADVIMSCFKIVIGFYQVVYWHFLGIVGTFGVAYTFLRPIKNKFEDRLQTFVLWVIFFDVCLGVMNTNCDVSASHKGNYSIAVNILFVLLNSSVLLVALGKGFLQMKFFWKKISSCLMQCFHFCCRGVMYLKRKLGSFLHSLTFTTQTIQFERQPLIQESN</sequence>
<feature type="transmembrane region" description="Helical" evidence="1">
    <location>
        <begin position="64"/>
        <end position="82"/>
    </location>
</feature>
<evidence type="ECO:0000313" key="3">
    <source>
        <dbReference type="Proteomes" id="UP001163046"/>
    </source>
</evidence>
<keyword evidence="1" id="KW-1133">Transmembrane helix</keyword>
<feature type="transmembrane region" description="Helical" evidence="1">
    <location>
        <begin position="34"/>
        <end position="52"/>
    </location>
</feature>
<gene>
    <name evidence="2" type="ORF">OS493_004484</name>
</gene>
<protein>
    <submittedName>
        <fullName evidence="2">Uncharacterized protein</fullName>
    </submittedName>
</protein>
<keyword evidence="1" id="KW-0472">Membrane</keyword>
<comment type="caution">
    <text evidence="2">The sequence shown here is derived from an EMBL/GenBank/DDBJ whole genome shotgun (WGS) entry which is preliminary data.</text>
</comment>